<evidence type="ECO:0000313" key="3">
    <source>
        <dbReference type="Proteomes" id="UP000229054"/>
    </source>
</evidence>
<name>A0A2G9YUJ4_9BACT</name>
<feature type="non-terminal residue" evidence="2">
    <location>
        <position position="118"/>
    </location>
</feature>
<sequence>MANKKTTKISNGVYFNFSNKFKIAALISVALVFLAVYTVFAWSGPPGPPTTCPAGYPGCDAPINVSSTYQRKLGDLGIGGAAGQPVYKLSNVGGTLRLVNESSVVQFEIGQDGSVTVK</sequence>
<organism evidence="2 3">
    <name type="scientific">Candidatus Nealsonbacteria bacterium CG23_combo_of_CG06-09_8_20_14_all_39_25</name>
    <dbReference type="NCBI Taxonomy" id="1974723"/>
    <lineage>
        <taxon>Bacteria</taxon>
        <taxon>Candidatus Nealsoniibacteriota</taxon>
    </lineage>
</organism>
<proteinExistence type="predicted"/>
<dbReference type="Proteomes" id="UP000229054">
    <property type="component" value="Unassembled WGS sequence"/>
</dbReference>
<protein>
    <submittedName>
        <fullName evidence="2">Uncharacterized protein</fullName>
    </submittedName>
</protein>
<evidence type="ECO:0000313" key="2">
    <source>
        <dbReference type="EMBL" id="PIP22403.1"/>
    </source>
</evidence>
<feature type="transmembrane region" description="Helical" evidence="1">
    <location>
        <begin position="21"/>
        <end position="42"/>
    </location>
</feature>
<keyword evidence="1" id="KW-1133">Transmembrane helix</keyword>
<keyword evidence="1" id="KW-0472">Membrane</keyword>
<keyword evidence="1" id="KW-0812">Transmembrane</keyword>
<gene>
    <name evidence="2" type="ORF">COX38_00780</name>
</gene>
<dbReference type="AlphaFoldDB" id="A0A2G9YUJ4"/>
<comment type="caution">
    <text evidence="2">The sequence shown here is derived from an EMBL/GenBank/DDBJ whole genome shotgun (WGS) entry which is preliminary data.</text>
</comment>
<dbReference type="EMBL" id="PCRN01000032">
    <property type="protein sequence ID" value="PIP22403.1"/>
    <property type="molecule type" value="Genomic_DNA"/>
</dbReference>
<evidence type="ECO:0000256" key="1">
    <source>
        <dbReference type="SAM" id="Phobius"/>
    </source>
</evidence>
<accession>A0A2G9YUJ4</accession>
<reference evidence="2 3" key="1">
    <citation type="submission" date="2017-09" db="EMBL/GenBank/DDBJ databases">
        <title>Depth-based differentiation of microbial function through sediment-hosted aquifers and enrichment of novel symbionts in the deep terrestrial subsurface.</title>
        <authorList>
            <person name="Probst A.J."/>
            <person name="Ladd B."/>
            <person name="Jarett J.K."/>
            <person name="Geller-Mcgrath D.E."/>
            <person name="Sieber C.M."/>
            <person name="Emerson J.B."/>
            <person name="Anantharaman K."/>
            <person name="Thomas B.C."/>
            <person name="Malmstrom R."/>
            <person name="Stieglmeier M."/>
            <person name="Klingl A."/>
            <person name="Woyke T."/>
            <person name="Ryan C.M."/>
            <person name="Banfield J.F."/>
        </authorList>
    </citation>
    <scope>NUCLEOTIDE SEQUENCE [LARGE SCALE GENOMIC DNA]</scope>
    <source>
        <strain evidence="2">CG23_combo_of_CG06-09_8_20_14_all_39_25</strain>
    </source>
</reference>